<evidence type="ECO:0000256" key="9">
    <source>
        <dbReference type="SAM" id="Phobius"/>
    </source>
</evidence>
<dbReference type="Pfam" id="PF26002">
    <property type="entry name" value="Beta-barrel_AprE"/>
    <property type="match status" value="1"/>
</dbReference>
<dbReference type="InterPro" id="IPR058982">
    <property type="entry name" value="Beta-barrel_AprE"/>
</dbReference>
<dbReference type="GO" id="GO:0005886">
    <property type="term" value="C:plasma membrane"/>
    <property type="evidence" value="ECO:0007669"/>
    <property type="project" value="UniProtKB-SubCell"/>
</dbReference>
<dbReference type="AlphaFoldDB" id="A0A160TRX4"/>
<evidence type="ECO:0000256" key="1">
    <source>
        <dbReference type="ARBA" id="ARBA00004377"/>
    </source>
</evidence>
<dbReference type="GO" id="GO:0015031">
    <property type="term" value="P:protein transport"/>
    <property type="evidence" value="ECO:0007669"/>
    <property type="project" value="InterPro"/>
</dbReference>
<evidence type="ECO:0000256" key="7">
    <source>
        <dbReference type="ARBA" id="ARBA00022989"/>
    </source>
</evidence>
<name>A0A160TRX4_9ZZZZ</name>
<gene>
    <name evidence="12" type="ORF">MGWOODY_XGa2310</name>
</gene>
<evidence type="ECO:0000256" key="5">
    <source>
        <dbReference type="ARBA" id="ARBA00022519"/>
    </source>
</evidence>
<dbReference type="InterPro" id="IPR050739">
    <property type="entry name" value="MFP"/>
</dbReference>
<evidence type="ECO:0000256" key="2">
    <source>
        <dbReference type="ARBA" id="ARBA00009477"/>
    </source>
</evidence>
<dbReference type="Gene3D" id="2.40.30.170">
    <property type="match status" value="1"/>
</dbReference>
<protein>
    <submittedName>
        <fullName evidence="12">HlyD family secretion protein</fullName>
    </submittedName>
</protein>
<dbReference type="InterPro" id="IPR058781">
    <property type="entry name" value="HH_AprE-like"/>
</dbReference>
<dbReference type="PRINTS" id="PR01490">
    <property type="entry name" value="RTXTOXIND"/>
</dbReference>
<reference evidence="12" key="1">
    <citation type="submission" date="2015-10" db="EMBL/GenBank/DDBJ databases">
        <authorList>
            <person name="Gilbert D.G."/>
        </authorList>
    </citation>
    <scope>NUCLEOTIDE SEQUENCE</scope>
</reference>
<feature type="domain" description="AprE-like beta-barrel" evidence="11">
    <location>
        <begin position="317"/>
        <end position="405"/>
    </location>
</feature>
<evidence type="ECO:0000259" key="10">
    <source>
        <dbReference type="Pfam" id="PF25994"/>
    </source>
</evidence>
<dbReference type="InterPro" id="IPR010129">
    <property type="entry name" value="T1SS_HlyD"/>
</dbReference>
<dbReference type="PANTHER" id="PTHR30386:SF26">
    <property type="entry name" value="TRANSPORT PROTEIN COMB"/>
    <property type="match status" value="1"/>
</dbReference>
<accession>A0A160TRX4</accession>
<dbReference type="Pfam" id="PF25994">
    <property type="entry name" value="HH_AprE"/>
    <property type="match status" value="1"/>
</dbReference>
<evidence type="ECO:0000313" key="12">
    <source>
        <dbReference type="EMBL" id="CUS51466.1"/>
    </source>
</evidence>
<comment type="subcellular location">
    <subcellularLocation>
        <location evidence="1">Cell inner membrane</location>
        <topology evidence="1">Single-pass membrane protein</topology>
    </subcellularLocation>
</comment>
<comment type="similarity">
    <text evidence="2">Belongs to the membrane fusion protein (MFP) (TC 8.A.1) family.</text>
</comment>
<evidence type="ECO:0000256" key="8">
    <source>
        <dbReference type="ARBA" id="ARBA00023136"/>
    </source>
</evidence>
<organism evidence="12">
    <name type="scientific">hydrothermal vent metagenome</name>
    <dbReference type="NCBI Taxonomy" id="652676"/>
    <lineage>
        <taxon>unclassified sequences</taxon>
        <taxon>metagenomes</taxon>
        <taxon>ecological metagenomes</taxon>
    </lineage>
</organism>
<keyword evidence="4" id="KW-1003">Cell membrane</keyword>
<feature type="domain" description="AprE-like long alpha-helical hairpin" evidence="10">
    <location>
        <begin position="99"/>
        <end position="274"/>
    </location>
</feature>
<keyword evidence="3" id="KW-0813">Transport</keyword>
<keyword evidence="6 9" id="KW-0812">Transmembrane</keyword>
<dbReference type="NCBIfam" id="TIGR01843">
    <property type="entry name" value="type_I_hlyD"/>
    <property type="match status" value="1"/>
</dbReference>
<evidence type="ECO:0000256" key="3">
    <source>
        <dbReference type="ARBA" id="ARBA00022448"/>
    </source>
</evidence>
<dbReference type="PANTHER" id="PTHR30386">
    <property type="entry name" value="MEMBRANE FUSION SUBUNIT OF EMRAB-TOLC MULTIDRUG EFFLUX PUMP"/>
    <property type="match status" value="1"/>
</dbReference>
<proteinExistence type="inferred from homology"/>
<evidence type="ECO:0000256" key="6">
    <source>
        <dbReference type="ARBA" id="ARBA00022692"/>
    </source>
</evidence>
<sequence length="428" mass="46910">MNSLDALLEQHGRLGLRGWPWLIMAVIAAFLIWTYFADIERVAVATGEVSPQGRVKVIQHLEGGIIEAFHVTEGDRVKAGDALVSLNLVTAGLNRVEIQTLLDARMLVRARLAAEASGEALALANALSTRHPDLAAAEQAVFTARKAELASELGVLREQLNRLSHKLDESVTQQSALEANLALVREELTMLKSLFEEELVAELKVLNAQKTQTRLAGELEVHKQVRKTHIARNTETQALIAQAEARFKRRAREESARNEAEIAGLTERLSVASEQQRRATIRSPIEGEVKNLRYHTIGGVVAPRDPILQIVPVADQLVIEARLSPADRGLVRDGLPATVKITAYDFVRYGGLDGTVSHLAPDTSEESGEPYYRLVITTEKGYLGSDPSQNQITPGMGAVVDIRVGVQSVLDFLLRPVLKMTGEAFREP</sequence>
<keyword evidence="5" id="KW-0997">Cell inner membrane</keyword>
<feature type="transmembrane region" description="Helical" evidence="9">
    <location>
        <begin position="18"/>
        <end position="36"/>
    </location>
</feature>
<keyword evidence="8 9" id="KW-0472">Membrane</keyword>
<keyword evidence="7 9" id="KW-1133">Transmembrane helix</keyword>
<dbReference type="EMBL" id="CZRL01000064">
    <property type="protein sequence ID" value="CUS51466.1"/>
    <property type="molecule type" value="Genomic_DNA"/>
</dbReference>
<evidence type="ECO:0000256" key="4">
    <source>
        <dbReference type="ARBA" id="ARBA00022475"/>
    </source>
</evidence>
<evidence type="ECO:0000259" key="11">
    <source>
        <dbReference type="Pfam" id="PF26002"/>
    </source>
</evidence>